<reference evidence="8 9" key="1">
    <citation type="journal article" date="2011" name="Stand. Genomic Sci.">
        <title>Non-contiguous finished genome sequence and contextual data of the filamentous soil bacterium Ktedonobacter racemifer type strain (SOSP1-21).</title>
        <authorList>
            <person name="Chang Y.J."/>
            <person name="Land M."/>
            <person name="Hauser L."/>
            <person name="Chertkov O."/>
            <person name="Del Rio T.G."/>
            <person name="Nolan M."/>
            <person name="Copeland A."/>
            <person name="Tice H."/>
            <person name="Cheng J.F."/>
            <person name="Lucas S."/>
            <person name="Han C."/>
            <person name="Goodwin L."/>
            <person name="Pitluck S."/>
            <person name="Ivanova N."/>
            <person name="Ovchinikova G."/>
            <person name="Pati A."/>
            <person name="Chen A."/>
            <person name="Palaniappan K."/>
            <person name="Mavromatis K."/>
            <person name="Liolios K."/>
            <person name="Brettin T."/>
            <person name="Fiebig A."/>
            <person name="Rohde M."/>
            <person name="Abt B."/>
            <person name="Goker M."/>
            <person name="Detter J.C."/>
            <person name="Woyke T."/>
            <person name="Bristow J."/>
            <person name="Eisen J.A."/>
            <person name="Markowitz V."/>
            <person name="Hugenholtz P."/>
            <person name="Kyrpides N.C."/>
            <person name="Klenk H.P."/>
            <person name="Lapidus A."/>
        </authorList>
    </citation>
    <scope>NUCLEOTIDE SEQUENCE [LARGE SCALE GENOMIC DNA]</scope>
    <source>
        <strain evidence="9">DSM 44963</strain>
    </source>
</reference>
<evidence type="ECO:0000256" key="7">
    <source>
        <dbReference type="SAM" id="Phobius"/>
    </source>
</evidence>
<evidence type="ECO:0000256" key="6">
    <source>
        <dbReference type="ARBA" id="ARBA00023136"/>
    </source>
</evidence>
<sequence length="516" mass="56437">MHSLTTAPPEALAEQATAEMPTLPEEGQGLLPSASLASKHLLPRTLRTRDLLIFCLIAVLLVTNIPLVAGAGGASIIYWIIGFLTFLLPSALVAGQLFRLFPGEACIYQWFHLAFGNFWDSFLGFFCNWWPGAIGLTVEAGAVVSSLQLLNASWFQLPWQQGLVELVVLFVAQLLCWLPHRLFQQMLYVIFPCYLGMMLLLGGSGLVWLATGHPIQGNLSTQSWHIGSENYPVFATVIVALLGVAIPLNMGVEMKHRHAGNRALLYGTCIIMIGYLVATFGILVVVPPQDLGNPAFMTEIFERVFGSGPGHLLGVFNALVLIGYFLCATAVYNQLFSRFLLVASLDRRLPSWFSRLSPQGVPYHALWFQTGINTLFIACLFFLAPAFAPTNQQFSLAIFLVVMNGASVVWNAAMIGLFVAGMILFLRYRRELHACALVAPWVLHLAAIAGIGASLVAIWSAFFAGSPVPTTLNSQEWGFWVLLIVLTSMALGALYSYMMPESEDLASLLSTQRSSS</sequence>
<organism evidence="8 9">
    <name type="scientific">Ktedonobacter racemifer DSM 44963</name>
    <dbReference type="NCBI Taxonomy" id="485913"/>
    <lineage>
        <taxon>Bacteria</taxon>
        <taxon>Bacillati</taxon>
        <taxon>Chloroflexota</taxon>
        <taxon>Ktedonobacteria</taxon>
        <taxon>Ktedonobacterales</taxon>
        <taxon>Ktedonobacteraceae</taxon>
        <taxon>Ktedonobacter</taxon>
    </lineage>
</organism>
<feature type="transmembrane region" description="Helical" evidence="7">
    <location>
        <begin position="159"/>
        <end position="179"/>
    </location>
</feature>
<evidence type="ECO:0000313" key="8">
    <source>
        <dbReference type="EMBL" id="EFH85710.1"/>
    </source>
</evidence>
<proteinExistence type="predicted"/>
<keyword evidence="5 7" id="KW-1133">Transmembrane helix</keyword>
<gene>
    <name evidence="8" type="ORF">Krac_6940</name>
</gene>
<dbReference type="GO" id="GO:0005886">
    <property type="term" value="C:plasma membrane"/>
    <property type="evidence" value="ECO:0007669"/>
    <property type="project" value="UniProtKB-SubCell"/>
</dbReference>
<comment type="subcellular location">
    <subcellularLocation>
        <location evidence="1">Cell membrane</location>
        <topology evidence="1">Multi-pass membrane protein</topology>
    </subcellularLocation>
</comment>
<dbReference type="Proteomes" id="UP000004508">
    <property type="component" value="Unassembled WGS sequence"/>
</dbReference>
<dbReference type="InterPro" id="IPR050367">
    <property type="entry name" value="APC_superfamily"/>
</dbReference>
<dbReference type="Pfam" id="PF13520">
    <property type="entry name" value="AA_permease_2"/>
    <property type="match status" value="1"/>
</dbReference>
<feature type="transmembrane region" description="Helical" evidence="7">
    <location>
        <begin position="51"/>
        <end position="70"/>
    </location>
</feature>
<evidence type="ECO:0000256" key="5">
    <source>
        <dbReference type="ARBA" id="ARBA00022989"/>
    </source>
</evidence>
<feature type="transmembrane region" description="Helical" evidence="7">
    <location>
        <begin position="438"/>
        <end position="465"/>
    </location>
</feature>
<name>D6TQ62_KTERA</name>
<accession>D6TQ62</accession>
<dbReference type="AlphaFoldDB" id="D6TQ62"/>
<dbReference type="PIRSF" id="PIRSF006060">
    <property type="entry name" value="AA_transporter"/>
    <property type="match status" value="1"/>
</dbReference>
<keyword evidence="2" id="KW-0813">Transport</keyword>
<keyword evidence="4 7" id="KW-0812">Transmembrane</keyword>
<keyword evidence="9" id="KW-1185">Reference proteome</keyword>
<feature type="transmembrane region" description="Helical" evidence="7">
    <location>
        <begin position="231"/>
        <end position="252"/>
    </location>
</feature>
<protein>
    <submittedName>
        <fullName evidence="8">Amino acid permease-associated region</fullName>
    </submittedName>
</protein>
<evidence type="ECO:0000313" key="9">
    <source>
        <dbReference type="Proteomes" id="UP000004508"/>
    </source>
</evidence>
<dbReference type="PANTHER" id="PTHR42770">
    <property type="entry name" value="AMINO ACID TRANSPORTER-RELATED"/>
    <property type="match status" value="1"/>
</dbReference>
<feature type="transmembrane region" description="Helical" evidence="7">
    <location>
        <begin position="76"/>
        <end position="98"/>
    </location>
</feature>
<feature type="transmembrane region" description="Helical" evidence="7">
    <location>
        <begin position="477"/>
        <end position="497"/>
    </location>
</feature>
<comment type="caution">
    <text evidence="8">The sequence shown here is derived from an EMBL/GenBank/DDBJ whole genome shotgun (WGS) entry which is preliminary data.</text>
</comment>
<keyword evidence="3" id="KW-1003">Cell membrane</keyword>
<dbReference type="PANTHER" id="PTHR42770:SF15">
    <property type="entry name" value="GLUTAMATE_GAMMA-AMINOBUTYRATE ANTIPORTER-RELATED"/>
    <property type="match status" value="1"/>
</dbReference>
<dbReference type="Gene3D" id="1.20.1740.10">
    <property type="entry name" value="Amino acid/polyamine transporter I"/>
    <property type="match status" value="1"/>
</dbReference>
<feature type="transmembrane region" description="Helical" evidence="7">
    <location>
        <begin position="264"/>
        <end position="286"/>
    </location>
</feature>
<feature type="transmembrane region" description="Helical" evidence="7">
    <location>
        <begin position="186"/>
        <end position="211"/>
    </location>
</feature>
<evidence type="ECO:0000256" key="4">
    <source>
        <dbReference type="ARBA" id="ARBA00022692"/>
    </source>
</evidence>
<dbReference type="InterPro" id="IPR002293">
    <property type="entry name" value="AA/rel_permease1"/>
</dbReference>
<dbReference type="eggNOG" id="COG0531">
    <property type="taxonomic scope" value="Bacteria"/>
</dbReference>
<feature type="transmembrane region" description="Helical" evidence="7">
    <location>
        <begin position="394"/>
        <end position="426"/>
    </location>
</feature>
<dbReference type="EMBL" id="ADVG01000002">
    <property type="protein sequence ID" value="EFH85710.1"/>
    <property type="molecule type" value="Genomic_DNA"/>
</dbReference>
<keyword evidence="6 7" id="KW-0472">Membrane</keyword>
<dbReference type="InParanoid" id="D6TQ62"/>
<dbReference type="STRING" id="485913.Krac_6940"/>
<evidence type="ECO:0000256" key="3">
    <source>
        <dbReference type="ARBA" id="ARBA00022475"/>
    </source>
</evidence>
<feature type="transmembrane region" description="Helical" evidence="7">
    <location>
        <begin position="366"/>
        <end position="388"/>
    </location>
</feature>
<feature type="transmembrane region" description="Helical" evidence="7">
    <location>
        <begin position="321"/>
        <end position="345"/>
    </location>
</feature>
<dbReference type="GO" id="GO:0022857">
    <property type="term" value="F:transmembrane transporter activity"/>
    <property type="evidence" value="ECO:0007669"/>
    <property type="project" value="InterPro"/>
</dbReference>
<dbReference type="OrthoDB" id="3170677at2"/>
<evidence type="ECO:0000256" key="2">
    <source>
        <dbReference type="ARBA" id="ARBA00022448"/>
    </source>
</evidence>
<evidence type="ECO:0000256" key="1">
    <source>
        <dbReference type="ARBA" id="ARBA00004651"/>
    </source>
</evidence>
<dbReference type="RefSeq" id="WP_007909410.1">
    <property type="nucleotide sequence ID" value="NZ_ADVG01000002.1"/>
</dbReference>